<gene>
    <name evidence="1" type="ORF">O6H91_15G087600</name>
</gene>
<dbReference type="Proteomes" id="UP001162992">
    <property type="component" value="Chromosome 15"/>
</dbReference>
<comment type="caution">
    <text evidence="1">The sequence shown here is derived from an EMBL/GenBank/DDBJ whole genome shotgun (WGS) entry which is preliminary data.</text>
</comment>
<accession>A0ACC2BKI8</accession>
<proteinExistence type="predicted"/>
<dbReference type="EMBL" id="CM055106">
    <property type="protein sequence ID" value="KAJ7530276.1"/>
    <property type="molecule type" value="Genomic_DNA"/>
</dbReference>
<organism evidence="1 2">
    <name type="scientific">Diphasiastrum complanatum</name>
    <name type="common">Issler's clubmoss</name>
    <name type="synonym">Lycopodium complanatum</name>
    <dbReference type="NCBI Taxonomy" id="34168"/>
    <lineage>
        <taxon>Eukaryota</taxon>
        <taxon>Viridiplantae</taxon>
        <taxon>Streptophyta</taxon>
        <taxon>Embryophyta</taxon>
        <taxon>Tracheophyta</taxon>
        <taxon>Lycopodiopsida</taxon>
        <taxon>Lycopodiales</taxon>
        <taxon>Lycopodiaceae</taxon>
        <taxon>Lycopodioideae</taxon>
        <taxon>Diphasiastrum</taxon>
    </lineage>
</organism>
<reference evidence="2" key="1">
    <citation type="journal article" date="2024" name="Proc. Natl. Acad. Sci. U.S.A.">
        <title>Extraordinary preservation of gene collinearity over three hundred million years revealed in homosporous lycophytes.</title>
        <authorList>
            <person name="Li C."/>
            <person name="Wickell D."/>
            <person name="Kuo L.Y."/>
            <person name="Chen X."/>
            <person name="Nie B."/>
            <person name="Liao X."/>
            <person name="Peng D."/>
            <person name="Ji J."/>
            <person name="Jenkins J."/>
            <person name="Williams M."/>
            <person name="Shu S."/>
            <person name="Plott C."/>
            <person name="Barry K."/>
            <person name="Rajasekar S."/>
            <person name="Grimwood J."/>
            <person name="Han X."/>
            <person name="Sun S."/>
            <person name="Hou Z."/>
            <person name="He W."/>
            <person name="Dai G."/>
            <person name="Sun C."/>
            <person name="Schmutz J."/>
            <person name="Leebens-Mack J.H."/>
            <person name="Li F.W."/>
            <person name="Wang L."/>
        </authorList>
    </citation>
    <scope>NUCLEOTIDE SEQUENCE [LARGE SCALE GENOMIC DNA]</scope>
    <source>
        <strain evidence="2">cv. PW_Plant_1</strain>
    </source>
</reference>
<name>A0ACC2BKI8_DIPCM</name>
<evidence type="ECO:0000313" key="1">
    <source>
        <dbReference type="EMBL" id="KAJ7530276.1"/>
    </source>
</evidence>
<sequence>MAVQLIGMRYLQQQCKVYCDVATSSFDNLVEQSSTLVYKHLQMYFMIVSMDSPQYCSGKYCLAIVTEGVKAFSKSLCIVVRQWSIDVLVKVLLRGIVIVNPRLCESQRCQLLLTISRAVDYFLDHHTVDQGVLKGIIALASPDKGTFLLLSYLIDVLAGLASGEQSENIADTHLSLDLESAFVLSELKQERESDANVTEALVQQFLIQQIYVAAMTPDIRRAVLAALKNGESLTQISDSHDSKNTVYPSPVCCITLEPLLFPDGPITMDVAAVRSYVNGKEHAFLYRGHALFDWLGSRQVPKSPETRSLIKPNDIYRLS</sequence>
<keyword evidence="2" id="KW-1185">Reference proteome</keyword>
<protein>
    <submittedName>
        <fullName evidence="1">Uncharacterized protein</fullName>
    </submittedName>
</protein>
<evidence type="ECO:0000313" key="2">
    <source>
        <dbReference type="Proteomes" id="UP001162992"/>
    </source>
</evidence>